<dbReference type="Pfam" id="PF00188">
    <property type="entry name" value="CAP"/>
    <property type="match status" value="1"/>
</dbReference>
<protein>
    <recommendedName>
        <fullName evidence="2">SCP domain-containing protein</fullName>
    </recommendedName>
</protein>
<evidence type="ECO:0000256" key="1">
    <source>
        <dbReference type="SAM" id="Phobius"/>
    </source>
</evidence>
<feature type="domain" description="SCP" evidence="2">
    <location>
        <begin position="278"/>
        <end position="396"/>
    </location>
</feature>
<keyword evidence="1" id="KW-1133">Transmembrane helix</keyword>
<dbReference type="InterPro" id="IPR035940">
    <property type="entry name" value="CAP_sf"/>
</dbReference>
<evidence type="ECO:0000259" key="2">
    <source>
        <dbReference type="Pfam" id="PF00188"/>
    </source>
</evidence>
<dbReference type="SUPFAM" id="SSF55797">
    <property type="entry name" value="PR-1-like"/>
    <property type="match status" value="1"/>
</dbReference>
<dbReference type="InterPro" id="IPR014044">
    <property type="entry name" value="CAP_dom"/>
</dbReference>
<evidence type="ECO:0000313" key="3">
    <source>
        <dbReference type="EMBL" id="RWX73964.1"/>
    </source>
</evidence>
<proteinExistence type="predicted"/>
<accession>A0A3S4UHL1</accession>
<feature type="transmembrane region" description="Helical" evidence="1">
    <location>
        <begin position="142"/>
        <end position="160"/>
    </location>
</feature>
<dbReference type="Gene3D" id="3.40.33.10">
    <property type="entry name" value="CAP"/>
    <property type="match status" value="1"/>
</dbReference>
<evidence type="ECO:0000313" key="4">
    <source>
        <dbReference type="Proteomes" id="UP000288215"/>
    </source>
</evidence>
<keyword evidence="1" id="KW-0472">Membrane</keyword>
<comment type="caution">
    <text evidence="3">The sequence shown here is derived from an EMBL/GenBank/DDBJ whole genome shotgun (WGS) entry which is preliminary data.</text>
</comment>
<dbReference type="AlphaFoldDB" id="A0A3S4UHL1"/>
<reference evidence="3 4" key="1">
    <citation type="submission" date="2018-12" db="EMBL/GenBank/DDBJ databases">
        <title>The complete genome of the methanogenic archaea of the candidate phylum Verstraetearchaeota, obtained from the metagenome of underground thermal water.</title>
        <authorList>
            <person name="Kadnikov V.V."/>
            <person name="Mardanov A.V."/>
            <person name="Beletsky A.V."/>
            <person name="Karnachuk O.V."/>
            <person name="Ravin N.V."/>
        </authorList>
    </citation>
    <scope>NUCLEOTIDE SEQUENCE [LARGE SCALE GENOMIC DNA]</scope>
    <source>
        <strain evidence="3">Ch88</strain>
    </source>
</reference>
<keyword evidence="1" id="KW-0812">Transmembrane</keyword>
<organism evidence="3 4">
    <name type="scientific">Methanosuratincola subterraneus</name>
    <dbReference type="NCBI Taxonomy" id="2593994"/>
    <lineage>
        <taxon>Archaea</taxon>
        <taxon>Thermoproteota</taxon>
        <taxon>Methanosuratincolia</taxon>
        <taxon>Candidatus Methanomethylicales</taxon>
        <taxon>Candidatus Methanomethylicaceae</taxon>
        <taxon>Candidatus Methanosuratincola (ex Vanwonterghem et al. 2016)</taxon>
    </lineage>
</organism>
<name>A0A3S4UHL1_METS7</name>
<dbReference type="EMBL" id="RXGA01000002">
    <property type="protein sequence ID" value="RWX73964.1"/>
    <property type="molecule type" value="Genomic_DNA"/>
</dbReference>
<sequence>MGLEDYLSNNPHREWVLKYLAESLWYPGDLSLVRKVTSAVWEELSSIGSLYREDVEREGWDSVEQRLISHWRRDLSRYKNPDEVAWGELNGINPQVLRIVKGIFPSVSHYSKPSAAAMRAEQPEIPPDLQALPPQRKSRKHIAAATAAAVLIVLAVYVAFSQGLLTIPAQKAVPDTTPPEILYTGPPEGAQVMNPVKIIARYSDDRMVNLSSVRIFVNGSEVVPTRITLTEVEYTSTLPLGRCEVALTLSDLSNNTASATWSFTVSSFMQVVGSAVLGEINSARAALGLPLVEPSLEYVAANYRAQDMLAGGYFNHYDLSGRLPNYHYTSLGGAYYIEENIGYYYSPPLDADRAVNSSRELVHDMIYDDAASGWGHRDSLLDPTNNRAEVGVAWNGSRLFLVIHMVKEWVSWSSPPHVSGGVFSCSGSLTMNGSMLKSVVIYYSDPGDHDNFSYNPSLRVLVGEESYSLGSLVAGVAPPPMFYPGLQTIRPSKWSVSGQSFSVAFNASGLGSIAGPGLYTVVLYASNTLGVQHPYDPDRYSGEIPVLSYTILVG</sequence>
<dbReference type="CDD" id="cd05379">
    <property type="entry name" value="CAP_bacterial"/>
    <property type="match status" value="1"/>
</dbReference>
<dbReference type="Proteomes" id="UP000288215">
    <property type="component" value="Unassembled WGS sequence"/>
</dbReference>
<gene>
    <name evidence="3" type="ORF">Metus_0743</name>
</gene>